<feature type="chain" id="PRO_5043123601" evidence="1">
    <location>
        <begin position="17"/>
        <end position="532"/>
    </location>
</feature>
<dbReference type="Proteomes" id="UP000268014">
    <property type="component" value="Unassembled WGS sequence"/>
</dbReference>
<dbReference type="InterPro" id="IPR016024">
    <property type="entry name" value="ARM-type_fold"/>
</dbReference>
<organism evidence="4">
    <name type="scientific">Haemonchus placei</name>
    <name type="common">Barber's pole worm</name>
    <dbReference type="NCBI Taxonomy" id="6290"/>
    <lineage>
        <taxon>Eukaryota</taxon>
        <taxon>Metazoa</taxon>
        <taxon>Ecdysozoa</taxon>
        <taxon>Nematoda</taxon>
        <taxon>Chromadorea</taxon>
        <taxon>Rhabditida</taxon>
        <taxon>Rhabditina</taxon>
        <taxon>Rhabditomorpha</taxon>
        <taxon>Strongyloidea</taxon>
        <taxon>Trichostrongylidae</taxon>
        <taxon>Haemonchus</taxon>
    </lineage>
</organism>
<dbReference type="InterPro" id="IPR011989">
    <property type="entry name" value="ARM-like"/>
</dbReference>
<name>A0A0N4WDN5_HAEPC</name>
<dbReference type="OrthoDB" id="10057956at2759"/>
<accession>A0A0N4WDN5</accession>
<evidence type="ECO:0000313" key="3">
    <source>
        <dbReference type="Proteomes" id="UP000268014"/>
    </source>
</evidence>
<evidence type="ECO:0000313" key="4">
    <source>
        <dbReference type="WBParaSite" id="HPLM_0000870501-mRNA-1"/>
    </source>
</evidence>
<reference evidence="4" key="1">
    <citation type="submission" date="2017-02" db="UniProtKB">
        <authorList>
            <consortium name="WormBaseParasite"/>
        </authorList>
    </citation>
    <scope>IDENTIFICATION</scope>
</reference>
<sequence>MRNLLSFFFLQRSAWASVDPQLAEFVVDKFSSLDFDSAGSVVVSIIIRLYEKYCRSLNTDDDRVAEQLGRSETLLEQSRPPKVLSDLFSLYTTCHHLRQQCEWQNVIFWSVCHLADEGLTIFVRRKIEDFLCETKDCEVDSILPSVVDLFCCTDSAHVLNGTARILNHFADRLDCSHIQCIIKTIQSGGVAGDIVYQLAARARPDMTLSDDLAPNKWSSETARCQTIMKLVRSSPKRSDLSDLLATVFLSPCVKLSMFVNVIELLDDEKLKSYLMDVCRFLLDRRRSPLSDLQEMLSKLSARLDVADLAIESPCLIEAICAVRGQDCLSDPAMTDIRDRLALEITKAIMHSDWEVRDTALEIAAVVPCFRPMLGPLQPLVRSDPSPYVRAAALRCLILDEQYHLDELPLLCENVVLMDADAEPRLVAIQYLHSTLKENISHAFRILPKAIEDNDIGVRILMVEMCSSLLLDKKYAADTAKELEEWTEDPEIGAAVRAVLGEPPAERSDPVEHILADMMNTLRIRFEDTMDCY</sequence>
<evidence type="ECO:0000256" key="1">
    <source>
        <dbReference type="SAM" id="SignalP"/>
    </source>
</evidence>
<dbReference type="SUPFAM" id="SSF48371">
    <property type="entry name" value="ARM repeat"/>
    <property type="match status" value="1"/>
</dbReference>
<dbReference type="AlphaFoldDB" id="A0A0N4WDN5"/>
<dbReference type="WBParaSite" id="HPLM_0000870501-mRNA-1">
    <property type="protein sequence ID" value="HPLM_0000870501-mRNA-1"/>
    <property type="gene ID" value="HPLM_0000870501"/>
</dbReference>
<keyword evidence="1" id="KW-0732">Signal</keyword>
<feature type="signal peptide" evidence="1">
    <location>
        <begin position="1"/>
        <end position="16"/>
    </location>
</feature>
<dbReference type="OMA" id="PAPKLIC"/>
<reference evidence="2 3" key="2">
    <citation type="submission" date="2018-11" db="EMBL/GenBank/DDBJ databases">
        <authorList>
            <consortium name="Pathogen Informatics"/>
        </authorList>
    </citation>
    <scope>NUCLEOTIDE SEQUENCE [LARGE SCALE GENOMIC DNA]</scope>
    <source>
        <strain evidence="2 3">MHpl1</strain>
    </source>
</reference>
<dbReference type="EMBL" id="UZAF01016912">
    <property type="protein sequence ID" value="VDO35587.1"/>
    <property type="molecule type" value="Genomic_DNA"/>
</dbReference>
<dbReference type="Gene3D" id="1.25.10.10">
    <property type="entry name" value="Leucine-rich Repeat Variant"/>
    <property type="match status" value="1"/>
</dbReference>
<keyword evidence="3" id="KW-1185">Reference proteome</keyword>
<evidence type="ECO:0000313" key="2">
    <source>
        <dbReference type="EMBL" id="VDO35587.1"/>
    </source>
</evidence>
<dbReference type="STRING" id="6290.A0A0N4WDN5"/>
<protein>
    <submittedName>
        <fullName evidence="4">Cnd3 domain-containing protein</fullName>
    </submittedName>
</protein>
<proteinExistence type="predicted"/>
<gene>
    <name evidence="2" type="ORF">HPLM_LOCUS8697</name>
</gene>